<accession>A0ABW6X731</accession>
<protein>
    <submittedName>
        <fullName evidence="3">Peptidoglycan-binding protein</fullName>
    </submittedName>
</protein>
<dbReference type="Pfam" id="PF01551">
    <property type="entry name" value="Peptidase_M23"/>
    <property type="match status" value="1"/>
</dbReference>
<proteinExistence type="predicted"/>
<organism evidence="3 4">
    <name type="scientific">Streptomyces argenteolus</name>
    <dbReference type="NCBI Taxonomy" id="67274"/>
    <lineage>
        <taxon>Bacteria</taxon>
        <taxon>Bacillati</taxon>
        <taxon>Actinomycetota</taxon>
        <taxon>Actinomycetes</taxon>
        <taxon>Kitasatosporales</taxon>
        <taxon>Streptomycetaceae</taxon>
        <taxon>Streptomyces</taxon>
    </lineage>
</organism>
<dbReference type="SUPFAM" id="SSF51261">
    <property type="entry name" value="Duplicated hybrid motif"/>
    <property type="match status" value="1"/>
</dbReference>
<feature type="domain" description="M23ase beta-sheet core" evidence="2">
    <location>
        <begin position="37"/>
        <end position="130"/>
    </location>
</feature>
<dbReference type="RefSeq" id="WP_387903559.1">
    <property type="nucleotide sequence ID" value="NZ_JBIBEG010000004.1"/>
</dbReference>
<dbReference type="Gene3D" id="1.10.101.10">
    <property type="entry name" value="PGBD-like superfamily/PGBD"/>
    <property type="match status" value="1"/>
</dbReference>
<evidence type="ECO:0000259" key="1">
    <source>
        <dbReference type="Pfam" id="PF01471"/>
    </source>
</evidence>
<feature type="domain" description="Peptidoglycan binding-like" evidence="1">
    <location>
        <begin position="194"/>
        <end position="240"/>
    </location>
</feature>
<name>A0ABW6X731_9ACTN</name>
<evidence type="ECO:0000313" key="4">
    <source>
        <dbReference type="Proteomes" id="UP001602322"/>
    </source>
</evidence>
<dbReference type="Gene3D" id="2.70.70.10">
    <property type="entry name" value="Glucose Permease (Domain IIA)"/>
    <property type="match status" value="1"/>
</dbReference>
<sequence length="260" mass="26770">MAAFDIEVSSPVAAGFTAGLGGPHVGTHTPPAKWYIEYGMDLGAQEGSTVRAAFDGHVTVFHPHDPAADTSRIYGAQIFVRAPNDMMGGFYTHMKDVPAGLGADSAVSRGDELGSVLQFPGTAPHLHMALVEILGGAPAPDDRYRGVDNMYDFFLETARSDAATDVRFQQDGSPPVVGNGGDGGGPAPLHLATVRGVQQGLVLLGYSPGVVDGIDGPNTRAAVIAFQADHGLPQTGQCTDVSLATLASLLIAGGHQVDGV</sequence>
<dbReference type="SUPFAM" id="SSF47090">
    <property type="entry name" value="PGBD-like"/>
    <property type="match status" value="1"/>
</dbReference>
<gene>
    <name evidence="3" type="ORF">ACFY8O_18435</name>
</gene>
<evidence type="ECO:0000259" key="2">
    <source>
        <dbReference type="Pfam" id="PF01551"/>
    </source>
</evidence>
<dbReference type="InterPro" id="IPR036365">
    <property type="entry name" value="PGBD-like_sf"/>
</dbReference>
<keyword evidence="4" id="KW-1185">Reference proteome</keyword>
<dbReference type="Pfam" id="PF01471">
    <property type="entry name" value="PG_binding_1"/>
    <property type="match status" value="1"/>
</dbReference>
<reference evidence="3 4" key="1">
    <citation type="submission" date="2024-10" db="EMBL/GenBank/DDBJ databases">
        <title>The Natural Products Discovery Center: Release of the First 8490 Sequenced Strains for Exploring Actinobacteria Biosynthetic Diversity.</title>
        <authorList>
            <person name="Kalkreuter E."/>
            <person name="Kautsar S.A."/>
            <person name="Yang D."/>
            <person name="Bader C.D."/>
            <person name="Teijaro C.N."/>
            <person name="Fluegel L."/>
            <person name="Davis C.M."/>
            <person name="Simpson J.R."/>
            <person name="Lauterbach L."/>
            <person name="Steele A.D."/>
            <person name="Gui C."/>
            <person name="Meng S."/>
            <person name="Li G."/>
            <person name="Viehrig K."/>
            <person name="Ye F."/>
            <person name="Su P."/>
            <person name="Kiefer A.F."/>
            <person name="Nichols A."/>
            <person name="Cepeda A.J."/>
            <person name="Yan W."/>
            <person name="Fan B."/>
            <person name="Jiang Y."/>
            <person name="Adhikari A."/>
            <person name="Zheng C.-J."/>
            <person name="Schuster L."/>
            <person name="Cowan T.M."/>
            <person name="Smanski M.J."/>
            <person name="Chevrette M.G."/>
            <person name="De Carvalho L.P.S."/>
            <person name="Shen B."/>
        </authorList>
    </citation>
    <scope>NUCLEOTIDE SEQUENCE [LARGE SCALE GENOMIC DNA]</scope>
    <source>
        <strain evidence="3 4">NPDC012540</strain>
    </source>
</reference>
<dbReference type="InterPro" id="IPR036366">
    <property type="entry name" value="PGBDSf"/>
</dbReference>
<dbReference type="Proteomes" id="UP001602322">
    <property type="component" value="Unassembled WGS sequence"/>
</dbReference>
<dbReference type="InterPro" id="IPR002477">
    <property type="entry name" value="Peptidoglycan-bd-like"/>
</dbReference>
<evidence type="ECO:0000313" key="3">
    <source>
        <dbReference type="EMBL" id="MFF5897897.1"/>
    </source>
</evidence>
<dbReference type="EMBL" id="JBIBEG010000004">
    <property type="protein sequence ID" value="MFF5897897.1"/>
    <property type="molecule type" value="Genomic_DNA"/>
</dbReference>
<comment type="caution">
    <text evidence="3">The sequence shown here is derived from an EMBL/GenBank/DDBJ whole genome shotgun (WGS) entry which is preliminary data.</text>
</comment>
<dbReference type="InterPro" id="IPR016047">
    <property type="entry name" value="M23ase_b-sheet_dom"/>
</dbReference>
<dbReference type="InterPro" id="IPR011055">
    <property type="entry name" value="Dup_hybrid_motif"/>
</dbReference>